<dbReference type="SUPFAM" id="SSF46689">
    <property type="entry name" value="Homeodomain-like"/>
    <property type="match status" value="1"/>
</dbReference>
<dbReference type="RefSeq" id="WP_203831435.1">
    <property type="nucleotide sequence ID" value="NZ_BAAATY010000081.1"/>
</dbReference>
<sequence length="217" mass="23470">MVEGLRASKKRLTRQQLSDTAAALFLERGFDGVRITEVAERCGVSEKTVYNYFPSKEALVMDRLSGTATSLQEAFSVRGEHPLDTCLRLLATERDGVVSGLEAGGAPALAGFRRFGDLIRATPSLRAYQSEMIERLVVIAAEGLRAWAGRPDDDPPADVAAQTLISLWRVQFTSLRRHTASATDPARLRAQVTADVTAAAAVVRVTLDHLTAQSSST</sequence>
<evidence type="ECO:0000313" key="6">
    <source>
        <dbReference type="EMBL" id="GIE73892.1"/>
    </source>
</evidence>
<accession>A0ABQ4BTB0</accession>
<reference evidence="6 7" key="1">
    <citation type="submission" date="2021-01" db="EMBL/GenBank/DDBJ databases">
        <title>Whole genome shotgun sequence of Actinoplanes palleronii NBRC 14916.</title>
        <authorList>
            <person name="Komaki H."/>
            <person name="Tamura T."/>
        </authorList>
    </citation>
    <scope>NUCLEOTIDE SEQUENCE [LARGE SCALE GENOMIC DNA]</scope>
    <source>
        <strain evidence="6 7">NBRC 14916</strain>
    </source>
</reference>
<dbReference type="InterPro" id="IPR050109">
    <property type="entry name" value="HTH-type_TetR-like_transc_reg"/>
</dbReference>
<evidence type="ECO:0000256" key="3">
    <source>
        <dbReference type="ARBA" id="ARBA00023163"/>
    </source>
</evidence>
<evidence type="ECO:0000313" key="7">
    <source>
        <dbReference type="Proteomes" id="UP000624709"/>
    </source>
</evidence>
<comment type="caution">
    <text evidence="6">The sequence shown here is derived from an EMBL/GenBank/DDBJ whole genome shotgun (WGS) entry which is preliminary data.</text>
</comment>
<dbReference type="Pfam" id="PF00440">
    <property type="entry name" value="TetR_N"/>
    <property type="match status" value="1"/>
</dbReference>
<keyword evidence="1" id="KW-0805">Transcription regulation</keyword>
<feature type="domain" description="HTH tetR-type" evidence="5">
    <location>
        <begin position="11"/>
        <end position="71"/>
    </location>
</feature>
<evidence type="ECO:0000259" key="5">
    <source>
        <dbReference type="PROSITE" id="PS50977"/>
    </source>
</evidence>
<keyword evidence="2 4" id="KW-0238">DNA-binding</keyword>
<proteinExistence type="predicted"/>
<feature type="DNA-binding region" description="H-T-H motif" evidence="4">
    <location>
        <begin position="34"/>
        <end position="53"/>
    </location>
</feature>
<dbReference type="PRINTS" id="PR00455">
    <property type="entry name" value="HTHTETR"/>
</dbReference>
<keyword evidence="7" id="KW-1185">Reference proteome</keyword>
<gene>
    <name evidence="6" type="ORF">Apa02nite_100000</name>
</gene>
<organism evidence="6 7">
    <name type="scientific">Actinoplanes palleronii</name>
    <dbReference type="NCBI Taxonomy" id="113570"/>
    <lineage>
        <taxon>Bacteria</taxon>
        <taxon>Bacillati</taxon>
        <taxon>Actinomycetota</taxon>
        <taxon>Actinomycetes</taxon>
        <taxon>Micromonosporales</taxon>
        <taxon>Micromonosporaceae</taxon>
        <taxon>Actinoplanes</taxon>
    </lineage>
</organism>
<dbReference type="Gene3D" id="1.10.357.10">
    <property type="entry name" value="Tetracycline Repressor, domain 2"/>
    <property type="match status" value="1"/>
</dbReference>
<name>A0ABQ4BTB0_9ACTN</name>
<dbReference type="PANTHER" id="PTHR30055">
    <property type="entry name" value="HTH-TYPE TRANSCRIPTIONAL REGULATOR RUTR"/>
    <property type="match status" value="1"/>
</dbReference>
<dbReference type="InterPro" id="IPR009057">
    <property type="entry name" value="Homeodomain-like_sf"/>
</dbReference>
<evidence type="ECO:0000256" key="2">
    <source>
        <dbReference type="ARBA" id="ARBA00023125"/>
    </source>
</evidence>
<keyword evidence="3" id="KW-0804">Transcription</keyword>
<dbReference type="Proteomes" id="UP000624709">
    <property type="component" value="Unassembled WGS sequence"/>
</dbReference>
<dbReference type="EMBL" id="BOMS01000194">
    <property type="protein sequence ID" value="GIE73892.1"/>
    <property type="molecule type" value="Genomic_DNA"/>
</dbReference>
<dbReference type="InterPro" id="IPR001647">
    <property type="entry name" value="HTH_TetR"/>
</dbReference>
<protein>
    <submittedName>
        <fullName evidence="6">TetR family transcriptional regulator</fullName>
    </submittedName>
</protein>
<dbReference type="PROSITE" id="PS50977">
    <property type="entry name" value="HTH_TETR_2"/>
    <property type="match status" value="1"/>
</dbReference>
<evidence type="ECO:0000256" key="1">
    <source>
        <dbReference type="ARBA" id="ARBA00023015"/>
    </source>
</evidence>
<evidence type="ECO:0000256" key="4">
    <source>
        <dbReference type="PROSITE-ProRule" id="PRU00335"/>
    </source>
</evidence>
<dbReference type="PANTHER" id="PTHR30055:SF234">
    <property type="entry name" value="HTH-TYPE TRANSCRIPTIONAL REGULATOR BETI"/>
    <property type="match status" value="1"/>
</dbReference>